<dbReference type="Gene3D" id="1.10.10.10">
    <property type="entry name" value="Winged helix-like DNA-binding domain superfamily/Winged helix DNA-binding domain"/>
    <property type="match status" value="1"/>
</dbReference>
<dbReference type="InterPro" id="IPR014327">
    <property type="entry name" value="RNA_pol_sigma70_bacteroid"/>
</dbReference>
<comment type="similarity">
    <text evidence="1">Belongs to the sigma-70 factor family. ECF subfamily.</text>
</comment>
<feature type="domain" description="RNA polymerase sigma-70 region 2" evidence="5">
    <location>
        <begin position="29"/>
        <end position="92"/>
    </location>
</feature>
<name>A0A2D1U714_9SPHI</name>
<dbReference type="SUPFAM" id="SSF88659">
    <property type="entry name" value="Sigma3 and sigma4 domains of RNA polymerase sigma factors"/>
    <property type="match status" value="1"/>
</dbReference>
<dbReference type="GO" id="GO:0006352">
    <property type="term" value="P:DNA-templated transcription initiation"/>
    <property type="evidence" value="ECO:0007669"/>
    <property type="project" value="InterPro"/>
</dbReference>
<dbReference type="GO" id="GO:0016987">
    <property type="term" value="F:sigma factor activity"/>
    <property type="evidence" value="ECO:0007669"/>
    <property type="project" value="UniProtKB-KW"/>
</dbReference>
<keyword evidence="2" id="KW-0805">Transcription regulation</keyword>
<dbReference type="OrthoDB" id="665981at2"/>
<dbReference type="InterPro" id="IPR013324">
    <property type="entry name" value="RNA_pol_sigma_r3/r4-like"/>
</dbReference>
<accession>A0A2D1U714</accession>
<protein>
    <submittedName>
        <fullName evidence="7">RNA polymerase sigma-70 factor</fullName>
    </submittedName>
</protein>
<dbReference type="InterPro" id="IPR013249">
    <property type="entry name" value="RNA_pol_sigma70_r4_t2"/>
</dbReference>
<keyword evidence="4" id="KW-0804">Transcription</keyword>
<dbReference type="AlphaFoldDB" id="A0A2D1U714"/>
<evidence type="ECO:0000313" key="7">
    <source>
        <dbReference type="EMBL" id="ATP57387.1"/>
    </source>
</evidence>
<reference evidence="7 8" key="1">
    <citation type="submission" date="2017-10" db="EMBL/GenBank/DDBJ databases">
        <title>Whole genome of Pedobacter ginsengisoli T01R-27 isolated from tomato rhizosphere.</title>
        <authorList>
            <person name="Weon H.-Y."/>
            <person name="Lee S.A."/>
            <person name="Sang M.K."/>
            <person name="Song J."/>
        </authorList>
    </citation>
    <scope>NUCLEOTIDE SEQUENCE [LARGE SCALE GENOMIC DNA]</scope>
    <source>
        <strain evidence="7 8">T01R-27</strain>
    </source>
</reference>
<organism evidence="7 8">
    <name type="scientific">Pedobacter ginsengisoli</name>
    <dbReference type="NCBI Taxonomy" id="363852"/>
    <lineage>
        <taxon>Bacteria</taxon>
        <taxon>Pseudomonadati</taxon>
        <taxon>Bacteroidota</taxon>
        <taxon>Sphingobacteriia</taxon>
        <taxon>Sphingobacteriales</taxon>
        <taxon>Sphingobacteriaceae</taxon>
        <taxon>Pedobacter</taxon>
    </lineage>
</organism>
<dbReference type="Pfam" id="PF04542">
    <property type="entry name" value="Sigma70_r2"/>
    <property type="match status" value="1"/>
</dbReference>
<evidence type="ECO:0000256" key="1">
    <source>
        <dbReference type="ARBA" id="ARBA00010641"/>
    </source>
</evidence>
<feature type="domain" description="RNA polymerase sigma factor 70 region 4 type 2" evidence="6">
    <location>
        <begin position="124"/>
        <end position="171"/>
    </location>
</feature>
<evidence type="ECO:0000259" key="6">
    <source>
        <dbReference type="Pfam" id="PF08281"/>
    </source>
</evidence>
<gene>
    <name evidence="7" type="ORF">CPT03_13365</name>
</gene>
<dbReference type="InterPro" id="IPR013325">
    <property type="entry name" value="RNA_pol_sigma_r2"/>
</dbReference>
<evidence type="ECO:0000259" key="5">
    <source>
        <dbReference type="Pfam" id="PF04542"/>
    </source>
</evidence>
<dbReference type="InterPro" id="IPR014284">
    <property type="entry name" value="RNA_pol_sigma-70_dom"/>
</dbReference>
<evidence type="ECO:0000256" key="4">
    <source>
        <dbReference type="ARBA" id="ARBA00023163"/>
    </source>
</evidence>
<keyword evidence="3" id="KW-0731">Sigma factor</keyword>
<evidence type="ECO:0000256" key="3">
    <source>
        <dbReference type="ARBA" id="ARBA00023082"/>
    </source>
</evidence>
<dbReference type="RefSeq" id="WP_099439311.1">
    <property type="nucleotide sequence ID" value="NZ_CP024091.1"/>
</dbReference>
<dbReference type="EMBL" id="CP024091">
    <property type="protein sequence ID" value="ATP57387.1"/>
    <property type="molecule type" value="Genomic_DNA"/>
</dbReference>
<dbReference type="InterPro" id="IPR039425">
    <property type="entry name" value="RNA_pol_sigma-70-like"/>
</dbReference>
<dbReference type="NCBIfam" id="TIGR02985">
    <property type="entry name" value="Sig70_bacteroi1"/>
    <property type="match status" value="1"/>
</dbReference>
<dbReference type="GO" id="GO:0003677">
    <property type="term" value="F:DNA binding"/>
    <property type="evidence" value="ECO:0007669"/>
    <property type="project" value="InterPro"/>
</dbReference>
<evidence type="ECO:0000256" key="2">
    <source>
        <dbReference type="ARBA" id="ARBA00023015"/>
    </source>
</evidence>
<dbReference type="Proteomes" id="UP000223749">
    <property type="component" value="Chromosome"/>
</dbReference>
<evidence type="ECO:0000313" key="8">
    <source>
        <dbReference type="Proteomes" id="UP000223749"/>
    </source>
</evidence>
<proteinExistence type="inferred from homology"/>
<dbReference type="PANTHER" id="PTHR43133:SF46">
    <property type="entry name" value="RNA POLYMERASE SIGMA-70 FACTOR ECF SUBFAMILY"/>
    <property type="match status" value="1"/>
</dbReference>
<dbReference type="SUPFAM" id="SSF88946">
    <property type="entry name" value="Sigma2 domain of RNA polymerase sigma factors"/>
    <property type="match status" value="1"/>
</dbReference>
<dbReference type="Gene3D" id="1.10.1740.10">
    <property type="match status" value="1"/>
</dbReference>
<keyword evidence="8" id="KW-1185">Reference proteome</keyword>
<dbReference type="PANTHER" id="PTHR43133">
    <property type="entry name" value="RNA POLYMERASE ECF-TYPE SIGMA FACTO"/>
    <property type="match status" value="1"/>
</dbReference>
<dbReference type="Pfam" id="PF08281">
    <property type="entry name" value="Sigma70_r4_2"/>
    <property type="match status" value="1"/>
</dbReference>
<dbReference type="InterPro" id="IPR007627">
    <property type="entry name" value="RNA_pol_sigma70_r2"/>
</dbReference>
<dbReference type="InterPro" id="IPR036388">
    <property type="entry name" value="WH-like_DNA-bd_sf"/>
</dbReference>
<dbReference type="KEGG" id="pgs:CPT03_13365"/>
<dbReference type="NCBIfam" id="TIGR02937">
    <property type="entry name" value="sigma70-ECF"/>
    <property type="match status" value="1"/>
</dbReference>
<sequence>MDWGKAEDSVLIKYLKDGNRIAFNAIYFRYAEVLYQYALNILKEPDDCEDVVQNIFIWLWENRQQLQISNLRGYLLAATKFNLTRKIVSSKRREEILSSTFQADPIYEEESLEIKELRSAIFEGIQLLPPKARQIYQLSREDHLSNKEIAARLGISEKTVEAQITISLKKLKTHLGKMSFWIFFL</sequence>